<sequence length="151" mass="16553">MKPASLNAFDIISLFPFFVLSNLVEKDKSCRSDARFTTQNSASTIVSRLEEIDSIGSFKTEKWRPGLHGSGTHYGQGPDSGRDSNKDILELIRRAKSHTDRVILFRGSFTYAGMSDLLERVGSSASQFPAKPMELSVDAVNLPKAQSISPA</sequence>
<accession>A0A2G2ZLX4</accession>
<proteinExistence type="predicted"/>
<evidence type="ECO:0000256" key="1">
    <source>
        <dbReference type="SAM" id="MobiDB-lite"/>
    </source>
</evidence>
<dbReference type="Pfam" id="PF03822">
    <property type="entry name" value="NAF"/>
    <property type="match status" value="1"/>
</dbReference>
<keyword evidence="5" id="KW-1185">Reference proteome</keyword>
<protein>
    <recommendedName>
        <fullName evidence="3">NAF domain-containing protein</fullName>
    </recommendedName>
</protein>
<feature type="domain" description="NAF" evidence="3">
    <location>
        <begin position="1"/>
        <end position="25"/>
    </location>
</feature>
<dbReference type="STRING" id="4072.A0A2G2ZLX4"/>
<evidence type="ECO:0000256" key="2">
    <source>
        <dbReference type="SAM" id="SignalP"/>
    </source>
</evidence>
<dbReference type="Gramene" id="PHT82914">
    <property type="protein sequence ID" value="PHT82914"/>
    <property type="gene ID" value="T459_11357"/>
</dbReference>
<name>A0A2G2ZLX4_CAPAN</name>
<dbReference type="PROSITE" id="PS50816">
    <property type="entry name" value="NAF"/>
    <property type="match status" value="1"/>
</dbReference>
<feature type="signal peptide" evidence="2">
    <location>
        <begin position="1"/>
        <end position="21"/>
    </location>
</feature>
<comment type="caution">
    <text evidence="4">The sequence shown here is derived from an EMBL/GenBank/DDBJ whole genome shotgun (WGS) entry which is preliminary data.</text>
</comment>
<evidence type="ECO:0000259" key="3">
    <source>
        <dbReference type="PROSITE" id="PS50816"/>
    </source>
</evidence>
<evidence type="ECO:0000313" key="4">
    <source>
        <dbReference type="EMBL" id="PHT82914.1"/>
    </source>
</evidence>
<reference evidence="4 5" key="2">
    <citation type="journal article" date="2017" name="Genome Biol.">
        <title>New reference genome sequences of hot pepper reveal the massive evolution of plant disease-resistance genes by retroduplication.</title>
        <authorList>
            <person name="Kim S."/>
            <person name="Park J."/>
            <person name="Yeom S.I."/>
            <person name="Kim Y.M."/>
            <person name="Seo E."/>
            <person name="Kim K.T."/>
            <person name="Kim M.S."/>
            <person name="Lee J.M."/>
            <person name="Cheong K."/>
            <person name="Shin H.S."/>
            <person name="Kim S.B."/>
            <person name="Han K."/>
            <person name="Lee J."/>
            <person name="Park M."/>
            <person name="Lee H.A."/>
            <person name="Lee H.Y."/>
            <person name="Lee Y."/>
            <person name="Oh S."/>
            <person name="Lee J.H."/>
            <person name="Choi E."/>
            <person name="Choi E."/>
            <person name="Lee S.E."/>
            <person name="Jeon J."/>
            <person name="Kim H."/>
            <person name="Choi G."/>
            <person name="Song H."/>
            <person name="Lee J."/>
            <person name="Lee S.C."/>
            <person name="Kwon J.K."/>
            <person name="Lee H.Y."/>
            <person name="Koo N."/>
            <person name="Hong Y."/>
            <person name="Kim R.W."/>
            <person name="Kang W.H."/>
            <person name="Huh J.H."/>
            <person name="Kang B.C."/>
            <person name="Yang T.J."/>
            <person name="Lee Y.H."/>
            <person name="Bennetzen J.L."/>
            <person name="Choi D."/>
        </authorList>
    </citation>
    <scope>NUCLEOTIDE SEQUENCE [LARGE SCALE GENOMIC DNA]</scope>
    <source>
        <strain evidence="5">cv. CM334</strain>
    </source>
</reference>
<feature type="region of interest" description="Disordered" evidence="1">
    <location>
        <begin position="63"/>
        <end position="86"/>
    </location>
</feature>
<feature type="chain" id="PRO_5013733833" description="NAF domain-containing protein" evidence="2">
    <location>
        <begin position="22"/>
        <end position="151"/>
    </location>
</feature>
<gene>
    <name evidence="4" type="ORF">T459_11357</name>
</gene>
<dbReference type="AlphaFoldDB" id="A0A2G2ZLX4"/>
<dbReference type="Gene3D" id="3.30.310.80">
    <property type="entry name" value="Kinase associated domain 1, KA1"/>
    <property type="match status" value="1"/>
</dbReference>
<keyword evidence="2" id="KW-0732">Signal</keyword>
<evidence type="ECO:0000313" key="5">
    <source>
        <dbReference type="Proteomes" id="UP000222542"/>
    </source>
</evidence>
<dbReference type="InterPro" id="IPR018451">
    <property type="entry name" value="NAF/FISL_domain"/>
</dbReference>
<dbReference type="EMBL" id="AYRZ02000004">
    <property type="protein sequence ID" value="PHT82914.1"/>
    <property type="molecule type" value="Genomic_DNA"/>
</dbReference>
<organism evidence="4 5">
    <name type="scientific">Capsicum annuum</name>
    <name type="common">Capsicum pepper</name>
    <dbReference type="NCBI Taxonomy" id="4072"/>
    <lineage>
        <taxon>Eukaryota</taxon>
        <taxon>Viridiplantae</taxon>
        <taxon>Streptophyta</taxon>
        <taxon>Embryophyta</taxon>
        <taxon>Tracheophyta</taxon>
        <taxon>Spermatophyta</taxon>
        <taxon>Magnoliopsida</taxon>
        <taxon>eudicotyledons</taxon>
        <taxon>Gunneridae</taxon>
        <taxon>Pentapetalae</taxon>
        <taxon>asterids</taxon>
        <taxon>lamiids</taxon>
        <taxon>Solanales</taxon>
        <taxon>Solanaceae</taxon>
        <taxon>Solanoideae</taxon>
        <taxon>Capsiceae</taxon>
        <taxon>Capsicum</taxon>
    </lineage>
</organism>
<dbReference type="GO" id="GO:0007165">
    <property type="term" value="P:signal transduction"/>
    <property type="evidence" value="ECO:0007669"/>
    <property type="project" value="InterPro"/>
</dbReference>
<reference evidence="4 5" key="1">
    <citation type="journal article" date="2014" name="Nat. Genet.">
        <title>Genome sequence of the hot pepper provides insights into the evolution of pungency in Capsicum species.</title>
        <authorList>
            <person name="Kim S."/>
            <person name="Park M."/>
            <person name="Yeom S.I."/>
            <person name="Kim Y.M."/>
            <person name="Lee J.M."/>
            <person name="Lee H.A."/>
            <person name="Seo E."/>
            <person name="Choi J."/>
            <person name="Cheong K."/>
            <person name="Kim K.T."/>
            <person name="Jung K."/>
            <person name="Lee G.W."/>
            <person name="Oh S.K."/>
            <person name="Bae C."/>
            <person name="Kim S.B."/>
            <person name="Lee H.Y."/>
            <person name="Kim S.Y."/>
            <person name="Kim M.S."/>
            <person name="Kang B.C."/>
            <person name="Jo Y.D."/>
            <person name="Yang H.B."/>
            <person name="Jeong H.J."/>
            <person name="Kang W.H."/>
            <person name="Kwon J.K."/>
            <person name="Shin C."/>
            <person name="Lim J.Y."/>
            <person name="Park J.H."/>
            <person name="Huh J.H."/>
            <person name="Kim J.S."/>
            <person name="Kim B.D."/>
            <person name="Cohen O."/>
            <person name="Paran I."/>
            <person name="Suh M.C."/>
            <person name="Lee S.B."/>
            <person name="Kim Y.K."/>
            <person name="Shin Y."/>
            <person name="Noh S.J."/>
            <person name="Park J."/>
            <person name="Seo Y.S."/>
            <person name="Kwon S.Y."/>
            <person name="Kim H.A."/>
            <person name="Park J.M."/>
            <person name="Kim H.J."/>
            <person name="Choi S.B."/>
            <person name="Bosland P.W."/>
            <person name="Reeves G."/>
            <person name="Jo S.H."/>
            <person name="Lee B.W."/>
            <person name="Cho H.T."/>
            <person name="Choi H.S."/>
            <person name="Lee M.S."/>
            <person name="Yu Y."/>
            <person name="Do Choi Y."/>
            <person name="Park B.S."/>
            <person name="van Deynze A."/>
            <person name="Ashrafi H."/>
            <person name="Hill T."/>
            <person name="Kim W.T."/>
            <person name="Pai H.S."/>
            <person name="Ahn H.K."/>
            <person name="Yeam I."/>
            <person name="Giovannoni J.J."/>
            <person name="Rose J.K."/>
            <person name="Sorensen I."/>
            <person name="Lee S.J."/>
            <person name="Kim R.W."/>
            <person name="Choi I.Y."/>
            <person name="Choi B.S."/>
            <person name="Lim J.S."/>
            <person name="Lee Y.H."/>
            <person name="Choi D."/>
        </authorList>
    </citation>
    <scope>NUCLEOTIDE SEQUENCE [LARGE SCALE GENOMIC DNA]</scope>
    <source>
        <strain evidence="5">cv. CM334</strain>
    </source>
</reference>
<dbReference type="Proteomes" id="UP000222542">
    <property type="component" value="Unassembled WGS sequence"/>
</dbReference>
<dbReference type="InterPro" id="IPR004041">
    <property type="entry name" value="NAF_dom"/>
</dbReference>